<feature type="region of interest" description="Disordered" evidence="2">
    <location>
        <begin position="1"/>
        <end position="163"/>
    </location>
</feature>
<dbReference type="Proteomes" id="UP001462554">
    <property type="component" value="Unassembled WGS sequence"/>
</dbReference>
<evidence type="ECO:0000256" key="1">
    <source>
        <dbReference type="ARBA" id="ARBA00006068"/>
    </source>
</evidence>
<evidence type="ECO:0000256" key="2">
    <source>
        <dbReference type="SAM" id="MobiDB-lite"/>
    </source>
</evidence>
<feature type="transmembrane region" description="Helical" evidence="3">
    <location>
        <begin position="171"/>
        <end position="194"/>
    </location>
</feature>
<feature type="compositionally biased region" description="Polar residues" evidence="2">
    <location>
        <begin position="116"/>
        <end position="153"/>
    </location>
</feature>
<feature type="compositionally biased region" description="Low complexity" evidence="2">
    <location>
        <begin position="97"/>
        <end position="111"/>
    </location>
</feature>
<keyword evidence="3" id="KW-0812">Transmembrane</keyword>
<dbReference type="Gene3D" id="3.40.630.190">
    <property type="entry name" value="LCP protein"/>
    <property type="match status" value="1"/>
</dbReference>
<evidence type="ECO:0000256" key="3">
    <source>
        <dbReference type="SAM" id="Phobius"/>
    </source>
</evidence>
<gene>
    <name evidence="5" type="ORF">WMO36_05170</name>
</gene>
<organism evidence="5 6">
    <name type="scientific">Bifidobacterium hominis</name>
    <dbReference type="NCBI Taxonomy" id="3133177"/>
    <lineage>
        <taxon>Bacteria</taxon>
        <taxon>Bacillati</taxon>
        <taxon>Actinomycetota</taxon>
        <taxon>Actinomycetes</taxon>
        <taxon>Bifidobacteriales</taxon>
        <taxon>Bifidobacteriaceae</taxon>
        <taxon>Bifidobacterium</taxon>
    </lineage>
</organism>
<feature type="compositionally biased region" description="Low complexity" evidence="2">
    <location>
        <begin position="45"/>
        <end position="78"/>
    </location>
</feature>
<protein>
    <submittedName>
        <fullName evidence="5">LCP family protein</fullName>
    </submittedName>
</protein>
<dbReference type="Pfam" id="PF03816">
    <property type="entry name" value="LytR_cpsA_psr"/>
    <property type="match status" value="1"/>
</dbReference>
<dbReference type="InterPro" id="IPR004474">
    <property type="entry name" value="LytR_CpsA_psr"/>
</dbReference>
<dbReference type="PANTHER" id="PTHR33392">
    <property type="entry name" value="POLYISOPRENYL-TEICHOIC ACID--PEPTIDOGLYCAN TEICHOIC ACID TRANSFERASE TAGU"/>
    <property type="match status" value="1"/>
</dbReference>
<feature type="domain" description="Cell envelope-related transcriptional attenuator" evidence="4">
    <location>
        <begin position="237"/>
        <end position="378"/>
    </location>
</feature>
<proteinExistence type="inferred from homology"/>
<keyword evidence="6" id="KW-1185">Reference proteome</keyword>
<dbReference type="PANTHER" id="PTHR33392:SF6">
    <property type="entry name" value="POLYISOPRENYL-TEICHOIC ACID--PEPTIDOGLYCAN TEICHOIC ACID TRANSFERASE TAGU"/>
    <property type="match status" value="1"/>
</dbReference>
<comment type="caution">
    <text evidence="5">The sequence shown here is derived from an EMBL/GenBank/DDBJ whole genome shotgun (WGS) entry which is preliminary data.</text>
</comment>
<dbReference type="NCBIfam" id="TIGR00350">
    <property type="entry name" value="lytR_cpsA_psr"/>
    <property type="match status" value="1"/>
</dbReference>
<name>A0ABV1CAF3_9BIFI</name>
<keyword evidence="3" id="KW-0472">Membrane</keyword>
<dbReference type="EMBL" id="JBBMFR010000005">
    <property type="protein sequence ID" value="MEQ2397258.1"/>
    <property type="molecule type" value="Genomic_DNA"/>
</dbReference>
<accession>A0ABV1CAF3</accession>
<keyword evidence="3" id="KW-1133">Transmembrane helix</keyword>
<evidence type="ECO:0000313" key="6">
    <source>
        <dbReference type="Proteomes" id="UP001462554"/>
    </source>
</evidence>
<dbReference type="InterPro" id="IPR050922">
    <property type="entry name" value="LytR/CpsA/Psr_CW_biosynth"/>
</dbReference>
<sequence>MSEENGGKDPMSVPPSFIPSAGRKKTEPQPHKSPVPPKSGSQSIPSFSPASQQARSSASHSARRSTQSASAAPSAAASGTPQSFRPAARSASGTRKPATSSPASFAPVSASHNPKRTVQQVRGSSSRPASTPRMTNQGTSRQNMAGSGASALQSVAKKSVRPHGKRHVGRTILIIFLAIILSLGLSTFSAWNWVDGQLNKQSWLTGKADTAGESWLILGSDEREGTIGDAGDVTGFRTDTILVLTKPKSGSSSLISIPRDSLVEIDQNYMKINAVAQLYSGKQLVNEVEDITGQKIDHVTMVQFGGLVKVVDALGGVELCYDQDVDDPYSQLHWTAGCHTADGNTALAFSRMRYADAQGDFGRAARQRQVINAIVKKGASKNTLLNFGKVKKVAEAALSSVTVDEKASTSSLLHMALAFKSASGDQGISGSVYWTDPDYYVDGVGSSVLLDEQKNLELFSELAKGTHEAGTVGTLAEQQG</sequence>
<reference evidence="5 6" key="1">
    <citation type="submission" date="2024-03" db="EMBL/GenBank/DDBJ databases">
        <title>Human intestinal bacterial collection.</title>
        <authorList>
            <person name="Pauvert C."/>
            <person name="Hitch T.C.A."/>
            <person name="Clavel T."/>
        </authorList>
    </citation>
    <scope>NUCLEOTIDE SEQUENCE [LARGE SCALE GENOMIC DNA]</scope>
    <source>
        <strain evidence="5 6">CLA-AA-H311</strain>
    </source>
</reference>
<evidence type="ECO:0000313" key="5">
    <source>
        <dbReference type="EMBL" id="MEQ2397258.1"/>
    </source>
</evidence>
<comment type="similarity">
    <text evidence="1">Belongs to the LytR/CpsA/Psr (LCP) family.</text>
</comment>
<dbReference type="RefSeq" id="WP_180753413.1">
    <property type="nucleotide sequence ID" value="NZ_JBBMFR010000005.1"/>
</dbReference>
<evidence type="ECO:0000259" key="4">
    <source>
        <dbReference type="Pfam" id="PF03816"/>
    </source>
</evidence>